<dbReference type="PANTHER" id="PTHR30204:SF97">
    <property type="entry name" value="MERR FAMILY REGULATORY PROTEIN"/>
    <property type="match status" value="1"/>
</dbReference>
<dbReference type="PRINTS" id="PR00040">
    <property type="entry name" value="HTHMERR"/>
</dbReference>
<protein>
    <submittedName>
        <fullName evidence="3">MerR family transcriptional regulator</fullName>
    </submittedName>
</protein>
<feature type="domain" description="HTH merR-type" evidence="2">
    <location>
        <begin position="1"/>
        <end position="69"/>
    </location>
</feature>
<dbReference type="Pfam" id="PF13411">
    <property type="entry name" value="MerR_1"/>
    <property type="match status" value="1"/>
</dbReference>
<organism evidence="3 4">
    <name type="scientific">Paramicrobacterium chengjingii</name>
    <dbReference type="NCBI Taxonomy" id="2769067"/>
    <lineage>
        <taxon>Bacteria</taxon>
        <taxon>Bacillati</taxon>
        <taxon>Actinomycetota</taxon>
        <taxon>Actinomycetes</taxon>
        <taxon>Micrococcales</taxon>
        <taxon>Microbacteriaceae</taxon>
        <taxon>Paramicrobacterium</taxon>
    </lineage>
</organism>
<dbReference type="PANTHER" id="PTHR30204">
    <property type="entry name" value="REDOX-CYCLING DRUG-SENSING TRANSCRIPTIONAL ACTIVATOR SOXR"/>
    <property type="match status" value="1"/>
</dbReference>
<keyword evidence="1" id="KW-0238">DNA-binding</keyword>
<dbReference type="RefSeq" id="WP_198248077.1">
    <property type="nucleotide sequence ID" value="NZ_CP061169.1"/>
</dbReference>
<evidence type="ECO:0000313" key="3">
    <source>
        <dbReference type="EMBL" id="QPZ38135.1"/>
    </source>
</evidence>
<dbReference type="InterPro" id="IPR009061">
    <property type="entry name" value="DNA-bd_dom_put_sf"/>
</dbReference>
<dbReference type="Gene3D" id="1.10.1660.10">
    <property type="match status" value="1"/>
</dbReference>
<dbReference type="PROSITE" id="PS50937">
    <property type="entry name" value="HTH_MERR_2"/>
    <property type="match status" value="1"/>
</dbReference>
<name>A0ABX6YHF4_9MICO</name>
<keyword evidence="4" id="KW-1185">Reference proteome</keyword>
<proteinExistence type="predicted"/>
<sequence>MLSIGAVAQAAGVTPRVVRYYEQHGLIASDRTAGGQRRYPESAIERVQFIQQLIRAGLTTAVIHNLLGCVNTRVATPETIAQLTSQREVIAARADELNRMKEQLDGLIGSAQETLAPADTRA</sequence>
<gene>
    <name evidence="3" type="ORF">HCR76_15305</name>
</gene>
<dbReference type="EMBL" id="CP061169">
    <property type="protein sequence ID" value="QPZ38135.1"/>
    <property type="molecule type" value="Genomic_DNA"/>
</dbReference>
<dbReference type="Proteomes" id="UP000662814">
    <property type="component" value="Chromosome"/>
</dbReference>
<dbReference type="InterPro" id="IPR047057">
    <property type="entry name" value="MerR_fam"/>
</dbReference>
<evidence type="ECO:0000256" key="1">
    <source>
        <dbReference type="ARBA" id="ARBA00023125"/>
    </source>
</evidence>
<dbReference type="PROSITE" id="PS00552">
    <property type="entry name" value="HTH_MERR_1"/>
    <property type="match status" value="1"/>
</dbReference>
<evidence type="ECO:0000259" key="2">
    <source>
        <dbReference type="PROSITE" id="PS50937"/>
    </source>
</evidence>
<dbReference type="InterPro" id="IPR000551">
    <property type="entry name" value="MerR-type_HTH_dom"/>
</dbReference>
<dbReference type="SMART" id="SM00422">
    <property type="entry name" value="HTH_MERR"/>
    <property type="match status" value="1"/>
</dbReference>
<evidence type="ECO:0000313" key="4">
    <source>
        <dbReference type="Proteomes" id="UP000662814"/>
    </source>
</evidence>
<reference evidence="3 4" key="1">
    <citation type="submission" date="2020-12" db="EMBL/GenBank/DDBJ databases">
        <title>Microbacterium sp. HY060.</title>
        <authorList>
            <person name="Zhou J."/>
        </authorList>
    </citation>
    <scope>NUCLEOTIDE SEQUENCE [LARGE SCALE GENOMIC DNA]</scope>
    <source>
        <strain evidence="3 4">HY60</strain>
    </source>
</reference>
<accession>A0ABX6YHF4</accession>
<dbReference type="SUPFAM" id="SSF46955">
    <property type="entry name" value="Putative DNA-binding domain"/>
    <property type="match status" value="1"/>
</dbReference>